<keyword evidence="3" id="KW-1185">Reference proteome</keyword>
<proteinExistence type="predicted"/>
<accession>A0A8G0ZV08</accession>
<sequence length="174" mass="19691">MDWYQKVFELIDMRSFSNLWYWIALAVLWSSASHWVIGVPFDMVTRARRKGGQAVEDLDLIVSINVNRLLYISETAGAGLIGTSAFLLSTLAVLAFYYNVEFAQALIFLLAPMTLVFQLSLRTARRIRAEGIAGPALWRRLMLHRMMVQGIGVVSIFVTSLYGMWQNLHIGVFG</sequence>
<feature type="transmembrane region" description="Helical" evidence="1">
    <location>
        <begin position="20"/>
        <end position="41"/>
    </location>
</feature>
<dbReference type="EMBL" id="CP069370">
    <property type="protein sequence ID" value="QYZ71866.1"/>
    <property type="molecule type" value="Genomic_DNA"/>
</dbReference>
<dbReference type="RefSeq" id="WP_220664460.1">
    <property type="nucleotide sequence ID" value="NZ_CP069370.1"/>
</dbReference>
<evidence type="ECO:0000313" key="3">
    <source>
        <dbReference type="Proteomes" id="UP000826300"/>
    </source>
</evidence>
<name>A0A8G0ZV08_9RHOB</name>
<feature type="transmembrane region" description="Helical" evidence="1">
    <location>
        <begin position="102"/>
        <end position="121"/>
    </location>
</feature>
<keyword evidence="1" id="KW-0472">Membrane</keyword>
<gene>
    <name evidence="2" type="ORF">JO391_06105</name>
</gene>
<keyword evidence="1" id="KW-0812">Transmembrane</keyword>
<reference evidence="2" key="1">
    <citation type="submission" date="2021-02" db="EMBL/GenBank/DDBJ databases">
        <title>Rhodobacter shimadae sp. nov., an aerobic anoxygenic phototrophic bacterium isolated from a hot spring.</title>
        <authorList>
            <person name="Muramatsu S."/>
            <person name="Haruta S."/>
            <person name="Hirose S."/>
            <person name="Hanada S."/>
        </authorList>
    </citation>
    <scope>NUCLEOTIDE SEQUENCE</scope>
    <source>
        <strain evidence="2">N10</strain>
    </source>
</reference>
<protein>
    <submittedName>
        <fullName evidence="2">Component of SufBCD complex</fullName>
    </submittedName>
</protein>
<dbReference type="KEGG" id="nsm:JO391_06105"/>
<feature type="transmembrane region" description="Helical" evidence="1">
    <location>
        <begin position="142"/>
        <end position="165"/>
    </location>
</feature>
<evidence type="ECO:0000313" key="2">
    <source>
        <dbReference type="EMBL" id="QYZ71866.1"/>
    </source>
</evidence>
<dbReference type="AlphaFoldDB" id="A0A8G0ZV08"/>
<dbReference type="Proteomes" id="UP000826300">
    <property type="component" value="Chromosome"/>
</dbReference>
<feature type="transmembrane region" description="Helical" evidence="1">
    <location>
        <begin position="76"/>
        <end position="96"/>
    </location>
</feature>
<keyword evidence="1" id="KW-1133">Transmembrane helix</keyword>
<evidence type="ECO:0000256" key="1">
    <source>
        <dbReference type="SAM" id="Phobius"/>
    </source>
</evidence>
<organism evidence="2 3">
    <name type="scientific">Neotabrizicola shimadae</name>
    <dbReference type="NCBI Taxonomy" id="2807096"/>
    <lineage>
        <taxon>Bacteria</taxon>
        <taxon>Pseudomonadati</taxon>
        <taxon>Pseudomonadota</taxon>
        <taxon>Alphaproteobacteria</taxon>
        <taxon>Rhodobacterales</taxon>
        <taxon>Paracoccaceae</taxon>
        <taxon>Neotabrizicola</taxon>
    </lineage>
</organism>